<gene>
    <name evidence="3" type="ORF">GCM10009559_40940</name>
</gene>
<protein>
    <recommendedName>
        <fullName evidence="2">Helix-turn-helix domain-containing protein</fullName>
    </recommendedName>
</protein>
<comment type="caution">
    <text evidence="3">The sequence shown here is derived from an EMBL/GenBank/DDBJ whole genome shotgun (WGS) entry which is preliminary data.</text>
</comment>
<dbReference type="InterPro" id="IPR041657">
    <property type="entry name" value="HTH_17"/>
</dbReference>
<dbReference type="RefSeq" id="WP_343943091.1">
    <property type="nucleotide sequence ID" value="NZ_BAAAHP010000115.1"/>
</dbReference>
<dbReference type="Pfam" id="PF12728">
    <property type="entry name" value="HTH_17"/>
    <property type="match status" value="1"/>
</dbReference>
<feature type="region of interest" description="Disordered" evidence="1">
    <location>
        <begin position="91"/>
        <end position="121"/>
    </location>
</feature>
<evidence type="ECO:0000256" key="1">
    <source>
        <dbReference type="SAM" id="MobiDB-lite"/>
    </source>
</evidence>
<evidence type="ECO:0000259" key="2">
    <source>
        <dbReference type="Pfam" id="PF12728"/>
    </source>
</evidence>
<dbReference type="SUPFAM" id="SSF46955">
    <property type="entry name" value="Putative DNA-binding domain"/>
    <property type="match status" value="1"/>
</dbReference>
<keyword evidence="4" id="KW-1185">Reference proteome</keyword>
<accession>A0ABN1QKM3</accession>
<dbReference type="Proteomes" id="UP001499967">
    <property type="component" value="Unassembled WGS sequence"/>
</dbReference>
<dbReference type="InterPro" id="IPR009061">
    <property type="entry name" value="DNA-bd_dom_put_sf"/>
</dbReference>
<sequence length="121" mass="13447">MLLTTAELAKELRLSIKTIQRYQRTGKLRPTLVTPGGQYRWDLEDVHEQMRALAGETKRRSTLDRPLPPADWVRLLQRLLTQWAGRIGTAAGSCRTTRAGSAASAVGPEDRPRPTGTGRRG</sequence>
<dbReference type="Gene3D" id="1.10.1660.10">
    <property type="match status" value="1"/>
</dbReference>
<reference evidence="3 4" key="1">
    <citation type="journal article" date="2019" name="Int. J. Syst. Evol. Microbiol.">
        <title>The Global Catalogue of Microorganisms (GCM) 10K type strain sequencing project: providing services to taxonomists for standard genome sequencing and annotation.</title>
        <authorList>
            <consortium name="The Broad Institute Genomics Platform"/>
            <consortium name="The Broad Institute Genome Sequencing Center for Infectious Disease"/>
            <person name="Wu L."/>
            <person name="Ma J."/>
        </authorList>
    </citation>
    <scope>NUCLEOTIDE SEQUENCE [LARGE SCALE GENOMIC DNA]</scope>
    <source>
        <strain evidence="3 4">JCM 11117</strain>
    </source>
</reference>
<dbReference type="EMBL" id="BAAAHP010000115">
    <property type="protein sequence ID" value="GAA0943888.1"/>
    <property type="molecule type" value="Genomic_DNA"/>
</dbReference>
<proteinExistence type="predicted"/>
<name>A0ABN1QKM3_9PSEU</name>
<organism evidence="3 4">
    <name type="scientific">Pseudonocardia zijingensis</name>
    <dbReference type="NCBI Taxonomy" id="153376"/>
    <lineage>
        <taxon>Bacteria</taxon>
        <taxon>Bacillati</taxon>
        <taxon>Actinomycetota</taxon>
        <taxon>Actinomycetes</taxon>
        <taxon>Pseudonocardiales</taxon>
        <taxon>Pseudonocardiaceae</taxon>
        <taxon>Pseudonocardia</taxon>
    </lineage>
</organism>
<evidence type="ECO:0000313" key="3">
    <source>
        <dbReference type="EMBL" id="GAA0943888.1"/>
    </source>
</evidence>
<evidence type="ECO:0000313" key="4">
    <source>
        <dbReference type="Proteomes" id="UP001499967"/>
    </source>
</evidence>
<feature type="domain" description="Helix-turn-helix" evidence="2">
    <location>
        <begin position="2"/>
        <end position="48"/>
    </location>
</feature>